<keyword evidence="2" id="KW-1185">Reference proteome</keyword>
<organism evidence="1 2">
    <name type="scientific">Rhodopila globiformis</name>
    <name type="common">Rhodopseudomonas globiformis</name>
    <dbReference type="NCBI Taxonomy" id="1071"/>
    <lineage>
        <taxon>Bacteria</taxon>
        <taxon>Pseudomonadati</taxon>
        <taxon>Pseudomonadota</taxon>
        <taxon>Alphaproteobacteria</taxon>
        <taxon>Acetobacterales</taxon>
        <taxon>Acetobacteraceae</taxon>
        <taxon>Rhodopila</taxon>
    </lineage>
</organism>
<gene>
    <name evidence="1" type="ORF">CCS01_20365</name>
</gene>
<comment type="caution">
    <text evidence="1">The sequence shown here is derived from an EMBL/GenBank/DDBJ whole genome shotgun (WGS) entry which is preliminary data.</text>
</comment>
<dbReference type="Proteomes" id="UP000239724">
    <property type="component" value="Unassembled WGS sequence"/>
</dbReference>
<dbReference type="AlphaFoldDB" id="A0A2S6N5R1"/>
<protein>
    <submittedName>
        <fullName evidence="1">Uncharacterized protein</fullName>
    </submittedName>
</protein>
<evidence type="ECO:0000313" key="2">
    <source>
        <dbReference type="Proteomes" id="UP000239724"/>
    </source>
</evidence>
<reference evidence="1 2" key="1">
    <citation type="journal article" date="2018" name="Arch. Microbiol.">
        <title>New insights into the metabolic potential of the phototrophic purple bacterium Rhodopila globiformis DSM 161(T) from its draft genome sequence and evidence for a vanadium-dependent nitrogenase.</title>
        <authorList>
            <person name="Imhoff J.F."/>
            <person name="Rahn T."/>
            <person name="Kunzel S."/>
            <person name="Neulinger S.C."/>
        </authorList>
    </citation>
    <scope>NUCLEOTIDE SEQUENCE [LARGE SCALE GENOMIC DNA]</scope>
    <source>
        <strain evidence="1 2">DSM 161</strain>
    </source>
</reference>
<proteinExistence type="predicted"/>
<sequence length="59" mass="6685">MRQRIDVARLCADTMEQPEGVDYDDVAPRVWPGACPFALDDLLTRRRAELEALLEMPPA</sequence>
<accession>A0A2S6N5R1</accession>
<name>A0A2S6N5R1_RHOGL</name>
<dbReference type="EMBL" id="NHRY01000219">
    <property type="protein sequence ID" value="PPQ29954.1"/>
    <property type="molecule type" value="Genomic_DNA"/>
</dbReference>
<dbReference type="RefSeq" id="WP_104520654.1">
    <property type="nucleotide sequence ID" value="NZ_NHRY01000219.1"/>
</dbReference>
<evidence type="ECO:0000313" key="1">
    <source>
        <dbReference type="EMBL" id="PPQ29954.1"/>
    </source>
</evidence>